<dbReference type="InterPro" id="IPR005636">
    <property type="entry name" value="DTW"/>
</dbReference>
<evidence type="ECO:0000256" key="4">
    <source>
        <dbReference type="ARBA" id="ARBA00022694"/>
    </source>
</evidence>
<evidence type="ECO:0000256" key="5">
    <source>
        <dbReference type="ARBA" id="ARBA00034489"/>
    </source>
</evidence>
<dbReference type="AlphaFoldDB" id="G4QP14"/>
<evidence type="ECO:0000256" key="3">
    <source>
        <dbReference type="ARBA" id="ARBA00022691"/>
    </source>
</evidence>
<evidence type="ECO:0000259" key="7">
    <source>
        <dbReference type="SMART" id="SM01144"/>
    </source>
</evidence>
<evidence type="ECO:0000313" key="8">
    <source>
        <dbReference type="EMBL" id="AEP31722.1"/>
    </source>
</evidence>
<evidence type="ECO:0000313" key="9">
    <source>
        <dbReference type="Proteomes" id="UP000009282"/>
    </source>
</evidence>
<reference evidence="8 9" key="1">
    <citation type="journal article" date="2011" name="J. Bacteriol.">
        <title>Complete genome sequence of seawater bacterium Glaciecola nitratireducens FR1064T.</title>
        <authorList>
            <person name="Bian F."/>
            <person name="Qin Q.L."/>
            <person name="Xie B.B."/>
            <person name="Shu Y.L."/>
            <person name="Zhang X.Y."/>
            <person name="Yu Y."/>
            <person name="Chen B."/>
            <person name="Chen X.L."/>
            <person name="Zhou B.C."/>
            <person name="Zhang Y.Z."/>
        </authorList>
    </citation>
    <scope>NUCLEOTIDE SEQUENCE [LARGE SCALE GENOMIC DNA]</scope>
    <source>
        <strain evidence="9">JCM 12485 / KCTC 12276 / FR1064</strain>
    </source>
</reference>
<accession>G4QP14</accession>
<evidence type="ECO:0000256" key="6">
    <source>
        <dbReference type="SAM" id="MobiDB-lite"/>
    </source>
</evidence>
<name>G4QP14_GLANF</name>
<protein>
    <recommendedName>
        <fullName evidence="1">tRNA-uridine aminocarboxypropyltransferase</fullName>
        <ecNumber evidence="1">2.5.1.25</ecNumber>
    </recommendedName>
</protein>
<dbReference type="EMBL" id="CP003060">
    <property type="protein sequence ID" value="AEP31722.1"/>
    <property type="molecule type" value="Genomic_DNA"/>
</dbReference>
<gene>
    <name evidence="8" type="ordered locus">GNIT_3628</name>
</gene>
<dbReference type="EC" id="2.5.1.25" evidence="1"/>
<dbReference type="PANTHER" id="PTHR21392:SF0">
    <property type="entry name" value="TRNA-URIDINE AMINOCARBOXYPROPYLTRANSFERASE 2"/>
    <property type="match status" value="1"/>
</dbReference>
<dbReference type="Proteomes" id="UP000009282">
    <property type="component" value="Chromosome"/>
</dbReference>
<evidence type="ECO:0000256" key="1">
    <source>
        <dbReference type="ARBA" id="ARBA00012386"/>
    </source>
</evidence>
<organism evidence="8 9">
    <name type="scientific">Glaciecola nitratireducens (strain JCM 12485 / KCTC 12276 / FR1064)</name>
    <dbReference type="NCBI Taxonomy" id="1085623"/>
    <lineage>
        <taxon>Bacteria</taxon>
        <taxon>Pseudomonadati</taxon>
        <taxon>Pseudomonadota</taxon>
        <taxon>Gammaproteobacteria</taxon>
        <taxon>Alteromonadales</taxon>
        <taxon>Alteromonadaceae</taxon>
        <taxon>Brumicola</taxon>
    </lineage>
</organism>
<dbReference type="PANTHER" id="PTHR21392">
    <property type="entry name" value="TRNA-URIDINE AMINOCARBOXYPROPYLTRANSFERASE 2"/>
    <property type="match status" value="1"/>
</dbReference>
<comment type="similarity">
    <text evidence="5">Belongs to the TDD superfamily. DTWD2 family.</text>
</comment>
<dbReference type="GO" id="GO:0008033">
    <property type="term" value="P:tRNA processing"/>
    <property type="evidence" value="ECO:0007669"/>
    <property type="project" value="UniProtKB-KW"/>
</dbReference>
<dbReference type="InterPro" id="IPR039262">
    <property type="entry name" value="DTWD2/TAPT"/>
</dbReference>
<keyword evidence="2" id="KW-0808">Transferase</keyword>
<feature type="domain" description="DTW" evidence="7">
    <location>
        <begin position="27"/>
        <end position="229"/>
    </location>
</feature>
<dbReference type="eggNOG" id="COG3148">
    <property type="taxonomic scope" value="Bacteria"/>
</dbReference>
<proteinExistence type="inferred from homology"/>
<dbReference type="RefSeq" id="WP_014110593.1">
    <property type="nucleotide sequence ID" value="NC_016041.1"/>
</dbReference>
<dbReference type="HOGENOM" id="CLU_066458_2_1_6"/>
<dbReference type="SMART" id="SM01144">
    <property type="entry name" value="DTW"/>
    <property type="match status" value="1"/>
</dbReference>
<feature type="region of interest" description="Disordered" evidence="6">
    <location>
        <begin position="1"/>
        <end position="24"/>
    </location>
</feature>
<keyword evidence="9" id="KW-1185">Reference proteome</keyword>
<evidence type="ECO:0000256" key="2">
    <source>
        <dbReference type="ARBA" id="ARBA00022679"/>
    </source>
</evidence>
<dbReference type="Pfam" id="PF03942">
    <property type="entry name" value="DTW"/>
    <property type="match status" value="1"/>
</dbReference>
<keyword evidence="3" id="KW-0949">S-adenosyl-L-methionine</keyword>
<sequence length="229" mass="25889">MSKPTICPQETTGRTPDSLGGQKEPSRRKVCGNCQYPLKTCVCSVLTHIENETNVIILQDKNEVNNAKNTARLLALSLSKISIVKSDDIESMRKLETACIKNPADFALFFPSNSSSAFEIHVSSNSETALNEVQEKAPETTCSIKHVFFIDGTWRKAKRLYLSHDWLQRLPNYHFDESIPRQYRIRKTSVKNGLSTLEAVAYVLSKTDDANVQALHDLFEKMQSHWPES</sequence>
<dbReference type="KEGG" id="gni:GNIT_3628"/>
<dbReference type="GO" id="GO:0016432">
    <property type="term" value="F:tRNA-uridine aminocarboxypropyltransferase activity"/>
    <property type="evidence" value="ECO:0007669"/>
    <property type="project" value="UniProtKB-EC"/>
</dbReference>
<keyword evidence="4" id="KW-0819">tRNA processing</keyword>